<reference evidence="1" key="2">
    <citation type="submission" date="2024-05" db="EMBL/GenBank/DDBJ databases">
        <title>Rhodohalobacter halophilus gen. nov., sp. nov., a moderately halophilic member of the family Balneolaceae.</title>
        <authorList>
            <person name="Xia J."/>
        </authorList>
    </citation>
    <scope>NUCLEOTIDE SEQUENCE</scope>
    <source>
        <strain evidence="1">WB101</strain>
    </source>
</reference>
<gene>
    <name evidence="1" type="ORF">L6773_00875</name>
</gene>
<name>A0ABS9K8C4_9BACT</name>
<dbReference type="Pfam" id="PF18849">
    <property type="entry name" value="baeRF_family7"/>
    <property type="match status" value="1"/>
</dbReference>
<protein>
    <submittedName>
        <fullName evidence="1">Uncharacterized protein</fullName>
    </submittedName>
</protein>
<evidence type="ECO:0000313" key="2">
    <source>
        <dbReference type="Proteomes" id="UP001165366"/>
    </source>
</evidence>
<dbReference type="RefSeq" id="WP_237851946.1">
    <property type="nucleotide sequence ID" value="NZ_JAKLWS010000001.1"/>
</dbReference>
<dbReference type="EMBL" id="JAKLWS010000001">
    <property type="protein sequence ID" value="MCG2587099.1"/>
    <property type="molecule type" value="Genomic_DNA"/>
</dbReference>
<sequence>MVSEKTIHELIDKEAKHYVTITLPTHEKGEESKQDPIRFKNLLSEAENSLKKRNSNGVNIEEILKPAKELLDKPMFWSHLKKGLAVYMTEDSFDFYHLPYEVNEQVFVNDHFMITPLLPMTSMDGTFTILAASRKNLRLLRCTRNTVHDITPPDTVTSVNDYLEVDPQKQLQFHTGAKGQSAVYHGHNASEEDKMVVVEAFYREIEKEITNVMNELEDPLILTGLTENIGLYQKVNHYNRLVEDTVSHNPDELSDKELRDKGWNVVKSHFLSEMYRSLEKFSEYGDDRVSNNLGEIIESTVMGKSQTIFISQGETKWGKYDKENHTVHYSNQPNGEDVELLNWLSITGYKTGSKVYVLPKEEMPIHSTVAAEFRF</sequence>
<accession>A0ABS9K8C4</accession>
<dbReference type="Proteomes" id="UP001165366">
    <property type="component" value="Unassembled WGS sequence"/>
</dbReference>
<reference evidence="1" key="1">
    <citation type="submission" date="2022-01" db="EMBL/GenBank/DDBJ databases">
        <authorList>
            <person name="Wang Y."/>
        </authorList>
    </citation>
    <scope>NUCLEOTIDE SEQUENCE</scope>
    <source>
        <strain evidence="1">WB101</strain>
    </source>
</reference>
<organism evidence="1 2">
    <name type="scientific">Rhodohalobacter sulfatireducens</name>
    <dbReference type="NCBI Taxonomy" id="2911366"/>
    <lineage>
        <taxon>Bacteria</taxon>
        <taxon>Pseudomonadati</taxon>
        <taxon>Balneolota</taxon>
        <taxon>Balneolia</taxon>
        <taxon>Balneolales</taxon>
        <taxon>Balneolaceae</taxon>
        <taxon>Rhodohalobacter</taxon>
    </lineage>
</organism>
<comment type="caution">
    <text evidence="1">The sequence shown here is derived from an EMBL/GenBank/DDBJ whole genome shotgun (WGS) entry which is preliminary data.</text>
</comment>
<evidence type="ECO:0000313" key="1">
    <source>
        <dbReference type="EMBL" id="MCG2587099.1"/>
    </source>
</evidence>
<proteinExistence type="predicted"/>
<dbReference type="InterPro" id="IPR040837">
    <property type="entry name" value="Bact_RF_family7"/>
</dbReference>
<keyword evidence="2" id="KW-1185">Reference proteome</keyword>